<dbReference type="SUPFAM" id="SSF48371">
    <property type="entry name" value="ARM repeat"/>
    <property type="match status" value="1"/>
</dbReference>
<protein>
    <submittedName>
        <fullName evidence="2">Hsp70-binding protein 1-like</fullName>
    </submittedName>
</protein>
<dbReference type="PANTHER" id="PTHR19316">
    <property type="entry name" value="PROTEIN FOLDING REGULATOR"/>
    <property type="match status" value="1"/>
</dbReference>
<accession>A0A3Q0JNZ0</accession>
<dbReference type="InterPro" id="IPR011989">
    <property type="entry name" value="ARM-like"/>
</dbReference>
<dbReference type="PaxDb" id="121845-A0A3Q0JNZ0"/>
<dbReference type="PANTHER" id="PTHR19316:SF18">
    <property type="entry name" value="HSP70-BINDING PROTEIN 1"/>
    <property type="match status" value="1"/>
</dbReference>
<sequence>MGGLPVLQPLLEGSDPELRWRAAETVADIVQNNPFSQNFIIQTDFLNLLLTSIEHDSNTTVQVKSLYAVSCLVRDNEECLKEFIKRDGFSVLL</sequence>
<gene>
    <name evidence="2" type="primary">LOC113473644</name>
</gene>
<dbReference type="InterPro" id="IPR016024">
    <property type="entry name" value="ARM-type_fold"/>
</dbReference>
<dbReference type="KEGG" id="dci:113473644"/>
<feature type="non-terminal residue" evidence="2">
    <location>
        <position position="93"/>
    </location>
</feature>
<dbReference type="InterPro" id="IPR050693">
    <property type="entry name" value="Hsp70_NEF-Inhibitors"/>
</dbReference>
<organism evidence="1 2">
    <name type="scientific">Diaphorina citri</name>
    <name type="common">Asian citrus psyllid</name>
    <dbReference type="NCBI Taxonomy" id="121845"/>
    <lineage>
        <taxon>Eukaryota</taxon>
        <taxon>Metazoa</taxon>
        <taxon>Ecdysozoa</taxon>
        <taxon>Arthropoda</taxon>
        <taxon>Hexapoda</taxon>
        <taxon>Insecta</taxon>
        <taxon>Pterygota</taxon>
        <taxon>Neoptera</taxon>
        <taxon>Paraneoptera</taxon>
        <taxon>Hemiptera</taxon>
        <taxon>Sternorrhyncha</taxon>
        <taxon>Psylloidea</taxon>
        <taxon>Psyllidae</taxon>
        <taxon>Diaphorininae</taxon>
        <taxon>Diaphorina</taxon>
    </lineage>
</organism>
<keyword evidence="1" id="KW-1185">Reference proteome</keyword>
<dbReference type="GO" id="GO:0000774">
    <property type="term" value="F:adenyl-nucleotide exchange factor activity"/>
    <property type="evidence" value="ECO:0007669"/>
    <property type="project" value="TreeGrafter"/>
</dbReference>
<dbReference type="GeneID" id="113473644"/>
<reference evidence="2" key="1">
    <citation type="submission" date="2025-08" db="UniProtKB">
        <authorList>
            <consortium name="RefSeq"/>
        </authorList>
    </citation>
    <scope>IDENTIFICATION</scope>
</reference>
<proteinExistence type="predicted"/>
<dbReference type="Proteomes" id="UP000079169">
    <property type="component" value="Unplaced"/>
</dbReference>
<dbReference type="AlphaFoldDB" id="A0A3Q0JNZ0"/>
<dbReference type="STRING" id="121845.A0A3Q0JNZ0"/>
<dbReference type="Gene3D" id="1.25.10.10">
    <property type="entry name" value="Leucine-rich Repeat Variant"/>
    <property type="match status" value="1"/>
</dbReference>
<evidence type="ECO:0000313" key="2">
    <source>
        <dbReference type="RefSeq" id="XP_026688953.1"/>
    </source>
</evidence>
<name>A0A3Q0JNZ0_DIACI</name>
<dbReference type="RefSeq" id="XP_026688953.1">
    <property type="nucleotide sequence ID" value="XM_026833152.1"/>
</dbReference>
<dbReference type="GO" id="GO:0005783">
    <property type="term" value="C:endoplasmic reticulum"/>
    <property type="evidence" value="ECO:0007669"/>
    <property type="project" value="TreeGrafter"/>
</dbReference>
<evidence type="ECO:0000313" key="1">
    <source>
        <dbReference type="Proteomes" id="UP000079169"/>
    </source>
</evidence>